<evidence type="ECO:0000313" key="3">
    <source>
        <dbReference type="Proteomes" id="UP000605148"/>
    </source>
</evidence>
<dbReference type="Gene3D" id="3.10.180.10">
    <property type="entry name" value="2,3-Dihydroxybiphenyl 1,2-Dioxygenase, domain 1"/>
    <property type="match status" value="1"/>
</dbReference>
<dbReference type="RefSeq" id="WP_150496208.1">
    <property type="nucleotide sequence ID" value="NZ_BMFA01000006.1"/>
</dbReference>
<sequence>MDQRISMITLAVDDVSRTRRFFSEGLGWTPIDEPGGSIVFFQIGGSILAIYGREALQHDLGRPVSNETSGAVTLAWNGRSEAEVDAAYAKALSAGAETVTAPTAVFWGGYSGTVEIPGGHLLEIAYNPFWPIAGDGSVTIPQ</sequence>
<dbReference type="InterPro" id="IPR029068">
    <property type="entry name" value="Glyas_Bleomycin-R_OHBP_Dase"/>
</dbReference>
<dbReference type="PANTHER" id="PTHR36503:SF1">
    <property type="entry name" value="BLR2520 PROTEIN"/>
    <property type="match status" value="1"/>
</dbReference>
<dbReference type="InterPro" id="IPR037523">
    <property type="entry name" value="VOC_core"/>
</dbReference>
<reference evidence="2" key="2">
    <citation type="submission" date="2020-09" db="EMBL/GenBank/DDBJ databases">
        <authorList>
            <person name="Sun Q."/>
            <person name="Zhou Y."/>
        </authorList>
    </citation>
    <scope>NUCLEOTIDE SEQUENCE</scope>
    <source>
        <strain evidence="2">CGMCC 1.12426</strain>
    </source>
</reference>
<keyword evidence="3" id="KW-1185">Reference proteome</keyword>
<accession>A0A916X156</accession>
<name>A0A916X156_9HYPH</name>
<proteinExistence type="predicted"/>
<dbReference type="Pfam" id="PF00903">
    <property type="entry name" value="Glyoxalase"/>
    <property type="match status" value="1"/>
</dbReference>
<dbReference type="EMBL" id="BMFA01000006">
    <property type="protein sequence ID" value="GGB50427.1"/>
    <property type="molecule type" value="Genomic_DNA"/>
</dbReference>
<organism evidence="2 3">
    <name type="scientific">Roseibium aquae</name>
    <dbReference type="NCBI Taxonomy" id="1323746"/>
    <lineage>
        <taxon>Bacteria</taxon>
        <taxon>Pseudomonadati</taxon>
        <taxon>Pseudomonadota</taxon>
        <taxon>Alphaproteobacteria</taxon>
        <taxon>Hyphomicrobiales</taxon>
        <taxon>Stappiaceae</taxon>
        <taxon>Roseibium</taxon>
    </lineage>
</organism>
<dbReference type="SUPFAM" id="SSF54593">
    <property type="entry name" value="Glyoxalase/Bleomycin resistance protein/Dihydroxybiphenyl dioxygenase"/>
    <property type="match status" value="1"/>
</dbReference>
<dbReference type="PROSITE" id="PS51819">
    <property type="entry name" value="VOC"/>
    <property type="match status" value="1"/>
</dbReference>
<dbReference type="Proteomes" id="UP000605148">
    <property type="component" value="Unassembled WGS sequence"/>
</dbReference>
<feature type="domain" description="VOC" evidence="1">
    <location>
        <begin position="4"/>
        <end position="127"/>
    </location>
</feature>
<evidence type="ECO:0000313" key="2">
    <source>
        <dbReference type="EMBL" id="GGB50427.1"/>
    </source>
</evidence>
<evidence type="ECO:0000259" key="1">
    <source>
        <dbReference type="PROSITE" id="PS51819"/>
    </source>
</evidence>
<dbReference type="OrthoDB" id="9798430at2"/>
<comment type="caution">
    <text evidence="2">The sequence shown here is derived from an EMBL/GenBank/DDBJ whole genome shotgun (WGS) entry which is preliminary data.</text>
</comment>
<protein>
    <submittedName>
        <fullName evidence="2">Glyoxalase</fullName>
    </submittedName>
</protein>
<reference evidence="2" key="1">
    <citation type="journal article" date="2014" name="Int. J. Syst. Evol. Microbiol.">
        <title>Complete genome sequence of Corynebacterium casei LMG S-19264T (=DSM 44701T), isolated from a smear-ripened cheese.</title>
        <authorList>
            <consortium name="US DOE Joint Genome Institute (JGI-PGF)"/>
            <person name="Walter F."/>
            <person name="Albersmeier A."/>
            <person name="Kalinowski J."/>
            <person name="Ruckert C."/>
        </authorList>
    </citation>
    <scope>NUCLEOTIDE SEQUENCE</scope>
    <source>
        <strain evidence="2">CGMCC 1.12426</strain>
    </source>
</reference>
<dbReference type="PANTHER" id="PTHR36503">
    <property type="entry name" value="BLR2520 PROTEIN"/>
    <property type="match status" value="1"/>
</dbReference>
<dbReference type="AlphaFoldDB" id="A0A916X156"/>
<dbReference type="InterPro" id="IPR004360">
    <property type="entry name" value="Glyas_Fos-R_dOase_dom"/>
</dbReference>
<gene>
    <name evidence="2" type="ORF">GCM10011316_23210</name>
</gene>